<name>A0A6H1U4P3_9CYAN</name>
<evidence type="ECO:0000313" key="2">
    <source>
        <dbReference type="Proteomes" id="UP000500857"/>
    </source>
</evidence>
<proteinExistence type="predicted"/>
<gene>
    <name evidence="1" type="ORF">HCG48_24640</name>
</gene>
<keyword evidence="2" id="KW-1185">Reference proteome</keyword>
<organism evidence="1 2">
    <name type="scientific">Oxynema aestuarii AP17</name>
    <dbReference type="NCBI Taxonomy" id="2064643"/>
    <lineage>
        <taxon>Bacteria</taxon>
        <taxon>Bacillati</taxon>
        <taxon>Cyanobacteriota</taxon>
        <taxon>Cyanophyceae</taxon>
        <taxon>Oscillatoriophycideae</taxon>
        <taxon>Oscillatoriales</taxon>
        <taxon>Oscillatoriaceae</taxon>
        <taxon>Oxynema</taxon>
        <taxon>Oxynema aestuarii</taxon>
    </lineage>
</organism>
<evidence type="ECO:0000313" key="1">
    <source>
        <dbReference type="EMBL" id="QIZ73396.1"/>
    </source>
</evidence>
<sequence length="357" mass="38621">MSLLPWDNWIYHLSDKRAEVNSLHTRAVNLQDQIQSQVLIFNGHLKDYKSLIAANSALVIIANAIQMDDLKWKDFQVQLRAIPNPPQGSIPLQVGQTIAEMVGGALILRGIYQVGKIAKDFIRSGEGAEQAANVGQDAAIELQEVGVEAGINAGAENGAELGAEEVGDAAGEEAAEAAIEGASLDALASTGIAIFAAVGIDVVFGAIDGAKERDQLNGAIDRLKSALNKCQIYYNTITSKMARIDGGIVNEEKRFQGIIGDLAAIAQHQPNFKYDYPPTVANTAQFLAAQHAALAQYGTYMRFRQSWDLAVSRNPNVTKAEFINNFLMFAPPDVTETTLNSYWNVLAKYSDRLRNAG</sequence>
<dbReference type="AlphaFoldDB" id="A0A6H1U4P3"/>
<reference evidence="1 2" key="1">
    <citation type="submission" date="2020-04" db="EMBL/GenBank/DDBJ databases">
        <authorList>
            <person name="Basu S."/>
            <person name="Maruthanayagam V."/>
            <person name="Chakraborty S."/>
            <person name="Pramanik A."/>
            <person name="Mukherjee J."/>
            <person name="Brink B."/>
        </authorList>
    </citation>
    <scope>NUCLEOTIDE SEQUENCE [LARGE SCALE GENOMIC DNA]</scope>
    <source>
        <strain evidence="1 2">AP17</strain>
    </source>
</reference>
<dbReference type="KEGG" id="oxy:HCG48_24640"/>
<dbReference type="EMBL" id="CP051167">
    <property type="protein sequence ID" value="QIZ73396.1"/>
    <property type="molecule type" value="Genomic_DNA"/>
</dbReference>
<dbReference type="RefSeq" id="WP_168571542.1">
    <property type="nucleotide sequence ID" value="NZ_CP051167.1"/>
</dbReference>
<dbReference type="Proteomes" id="UP000500857">
    <property type="component" value="Chromosome"/>
</dbReference>
<protein>
    <submittedName>
        <fullName evidence="1">Uncharacterized protein</fullName>
    </submittedName>
</protein>
<accession>A0A6H1U4P3</accession>